<organism evidence="1 2">
    <name type="scientific">Inconstantimicrobium mannanitabidum</name>
    <dbReference type="NCBI Taxonomy" id="1604901"/>
    <lineage>
        <taxon>Bacteria</taxon>
        <taxon>Bacillati</taxon>
        <taxon>Bacillota</taxon>
        <taxon>Clostridia</taxon>
        <taxon>Eubacteriales</taxon>
        <taxon>Clostridiaceae</taxon>
        <taxon>Inconstantimicrobium</taxon>
    </lineage>
</organism>
<evidence type="ECO:0000313" key="1">
    <source>
        <dbReference type="EMBL" id="GKX68176.1"/>
    </source>
</evidence>
<comment type="caution">
    <text evidence="1">The sequence shown here is derived from an EMBL/GenBank/DDBJ whole genome shotgun (WGS) entry which is preliminary data.</text>
</comment>
<evidence type="ECO:0000313" key="2">
    <source>
        <dbReference type="Proteomes" id="UP001058074"/>
    </source>
</evidence>
<keyword evidence="2" id="KW-1185">Reference proteome</keyword>
<accession>A0ACB5RGF8</accession>
<proteinExistence type="predicted"/>
<gene>
    <name evidence="1" type="ORF">rsdtw13_34340</name>
</gene>
<dbReference type="Proteomes" id="UP001058074">
    <property type="component" value="Unassembled WGS sequence"/>
</dbReference>
<protein>
    <submittedName>
        <fullName evidence="1">Uncharacterized protein</fullName>
    </submittedName>
</protein>
<sequence>MENNSKSILQITKNNIKVVFSIPNIFFIVAIFIYILLTQTDLIKNTGNFGEIIKNIFYGVDTLEGNMIKIFSWVLYQFFIIFIIGNFFFKELGVRSYYTVYRFRSKRHWHLCLQIASLLSCFIYFIFGTIIVFLYSVVSNNNTSLINIKDIIEVICLLCASSYYLVTVYIIYALISKKHALSFIAILITVLFSTQLGYIFKVDKYIPLNQGIIAKHVANNFNFAWSIIFLTIFIIIDVFIINNIIVKKDLCELTH</sequence>
<reference evidence="1" key="1">
    <citation type="journal article" date="2025" name="Int. J. Syst. Evol. Microbiol.">
        <title>Inconstantimicrobium mannanitabidum sp. nov., a novel member of the family Clostridiaceae isolated from anoxic soil under the treatment of reductive soil disinfestation.</title>
        <authorList>
            <person name="Ueki A."/>
            <person name="Tonouchi A."/>
            <person name="Honma S."/>
            <person name="Kaku N."/>
            <person name="Ueki K."/>
        </authorList>
    </citation>
    <scope>NUCLEOTIDE SEQUENCE</scope>
    <source>
        <strain evidence="1">TW13</strain>
    </source>
</reference>
<name>A0ACB5RGF8_9CLOT</name>
<dbReference type="EMBL" id="BROD01000001">
    <property type="protein sequence ID" value="GKX68176.1"/>
    <property type="molecule type" value="Genomic_DNA"/>
</dbReference>